<feature type="transmembrane region" description="Helical" evidence="8">
    <location>
        <begin position="172"/>
        <end position="192"/>
    </location>
</feature>
<feature type="domain" description="Major facilitator superfamily (MFS) profile" evidence="9">
    <location>
        <begin position="30"/>
        <end position="441"/>
    </location>
</feature>
<evidence type="ECO:0000256" key="3">
    <source>
        <dbReference type="ARBA" id="ARBA00022475"/>
    </source>
</evidence>
<dbReference type="InterPro" id="IPR011701">
    <property type="entry name" value="MFS"/>
</dbReference>
<evidence type="ECO:0000256" key="2">
    <source>
        <dbReference type="ARBA" id="ARBA00022448"/>
    </source>
</evidence>
<dbReference type="InterPro" id="IPR036259">
    <property type="entry name" value="MFS_trans_sf"/>
</dbReference>
<proteinExistence type="predicted"/>
<evidence type="ECO:0000256" key="4">
    <source>
        <dbReference type="ARBA" id="ARBA00022692"/>
    </source>
</evidence>
<protein>
    <submittedName>
        <fullName evidence="10">Predicted arabinose efflux permease, MFS family</fullName>
    </submittedName>
</protein>
<evidence type="ECO:0000256" key="8">
    <source>
        <dbReference type="SAM" id="Phobius"/>
    </source>
</evidence>
<dbReference type="SUPFAM" id="SSF103473">
    <property type="entry name" value="MFS general substrate transporter"/>
    <property type="match status" value="1"/>
</dbReference>
<sequence length="446" mass="47366">MTQTHSSASGVSPSPQTETSEQEKSRLRKVAIATVLGTTVEWFDFYLYATMASIVFGGVFFPTESPELATLSSFATFAVGFIARPFGGIVFGHLGDKVGRKTTLVITFSLMGVSTFLIGLLPTYAQIGVWAPILLVVLRILEGLGAGAEYAGAAVNSYEHAAEDRRGRQGAWPALGLNMGLLLSSAVIFLMTLSGDTFLMNNGWRIPFLASIILVAIGLWVRNSLPESPTYEKDVENAKVKVVFKDVFTRHWRSLLVVVIIAIGYNAISYIFKTFSLAYLKQFQDVSANTTSGSVMVGAAIAIIVVPFFGAMCDRFGSRNVIMTGGAFSAIYAFIFLKLLESGTDLNAYIALAIGTGILAPMMFAAQGSFLSRQFPPEARSTGVGAARELGTAIAGGLAPLGALSLVVASPTNSTTGVGIVLVASGLLVLIAPIFDQGKRYTTSKN</sequence>
<feature type="transmembrane region" description="Helical" evidence="8">
    <location>
        <begin position="204"/>
        <end position="221"/>
    </location>
</feature>
<dbReference type="EMBL" id="LT629792">
    <property type="protein sequence ID" value="SDU09255.1"/>
    <property type="molecule type" value="Genomic_DNA"/>
</dbReference>
<evidence type="ECO:0000259" key="9">
    <source>
        <dbReference type="PROSITE" id="PS50850"/>
    </source>
</evidence>
<feature type="transmembrane region" description="Helical" evidence="8">
    <location>
        <begin position="346"/>
        <end position="370"/>
    </location>
</feature>
<evidence type="ECO:0000313" key="11">
    <source>
        <dbReference type="Proteomes" id="UP000198976"/>
    </source>
</evidence>
<evidence type="ECO:0000256" key="5">
    <source>
        <dbReference type="ARBA" id="ARBA00022989"/>
    </source>
</evidence>
<feature type="transmembrane region" description="Helical" evidence="8">
    <location>
        <begin position="254"/>
        <end position="272"/>
    </location>
</feature>
<keyword evidence="5 8" id="KW-1133">Transmembrane helix</keyword>
<dbReference type="PROSITE" id="PS50850">
    <property type="entry name" value="MFS"/>
    <property type="match status" value="1"/>
</dbReference>
<evidence type="ECO:0000256" key="6">
    <source>
        <dbReference type="ARBA" id="ARBA00023136"/>
    </source>
</evidence>
<feature type="transmembrane region" description="Helical" evidence="8">
    <location>
        <begin position="390"/>
        <end position="409"/>
    </location>
</feature>
<keyword evidence="6 8" id="KW-0472">Membrane</keyword>
<dbReference type="PANTHER" id="PTHR43045:SF1">
    <property type="entry name" value="SHIKIMATE TRANSPORTER"/>
    <property type="match status" value="1"/>
</dbReference>
<keyword evidence="2" id="KW-0813">Transport</keyword>
<comment type="subcellular location">
    <subcellularLocation>
        <location evidence="1">Cell membrane</location>
        <topology evidence="1">Multi-pass membrane protein</topology>
    </subcellularLocation>
</comment>
<name>A0ABY0VCX6_9ACTO</name>
<feature type="transmembrane region" description="Helical" evidence="8">
    <location>
        <begin position="292"/>
        <end position="309"/>
    </location>
</feature>
<accession>A0ABY0VCX6</accession>
<keyword evidence="11" id="KW-1185">Reference proteome</keyword>
<dbReference type="Proteomes" id="UP000198976">
    <property type="component" value="Chromosome I"/>
</dbReference>
<feature type="transmembrane region" description="Helical" evidence="8">
    <location>
        <begin position="321"/>
        <end position="340"/>
    </location>
</feature>
<dbReference type="Gene3D" id="1.20.1250.20">
    <property type="entry name" value="MFS general substrate transporter like domains"/>
    <property type="match status" value="2"/>
</dbReference>
<reference evidence="10 11" key="1">
    <citation type="submission" date="2016-10" db="EMBL/GenBank/DDBJ databases">
        <authorList>
            <person name="Varghese N."/>
            <person name="Submissions S."/>
        </authorList>
    </citation>
    <scope>NUCLEOTIDE SEQUENCE [LARGE SCALE GENOMIC DNA]</scope>
    <source>
        <strain evidence="10 11">DSM 9169</strain>
    </source>
</reference>
<feature type="compositionally biased region" description="Polar residues" evidence="7">
    <location>
        <begin position="1"/>
        <end position="19"/>
    </location>
</feature>
<feature type="transmembrane region" description="Helical" evidence="8">
    <location>
        <begin position="127"/>
        <end position="151"/>
    </location>
</feature>
<evidence type="ECO:0000313" key="10">
    <source>
        <dbReference type="EMBL" id="SDU09255.1"/>
    </source>
</evidence>
<feature type="transmembrane region" description="Helical" evidence="8">
    <location>
        <begin position="103"/>
        <end position="121"/>
    </location>
</feature>
<feature type="transmembrane region" description="Helical" evidence="8">
    <location>
        <begin position="68"/>
        <end position="91"/>
    </location>
</feature>
<organism evidence="10 11">
    <name type="scientific">Schaalia radingae</name>
    <dbReference type="NCBI Taxonomy" id="131110"/>
    <lineage>
        <taxon>Bacteria</taxon>
        <taxon>Bacillati</taxon>
        <taxon>Actinomycetota</taxon>
        <taxon>Actinomycetes</taxon>
        <taxon>Actinomycetales</taxon>
        <taxon>Actinomycetaceae</taxon>
        <taxon>Schaalia</taxon>
    </lineage>
</organism>
<feature type="region of interest" description="Disordered" evidence="7">
    <location>
        <begin position="1"/>
        <end position="23"/>
    </location>
</feature>
<keyword evidence="3" id="KW-1003">Cell membrane</keyword>
<dbReference type="CDD" id="cd17369">
    <property type="entry name" value="MFS_ShiA_like"/>
    <property type="match status" value="1"/>
</dbReference>
<keyword evidence="4 8" id="KW-0812">Transmembrane</keyword>
<gene>
    <name evidence="10" type="ORF">SAMN04489714_2113</name>
</gene>
<dbReference type="PANTHER" id="PTHR43045">
    <property type="entry name" value="SHIKIMATE TRANSPORTER"/>
    <property type="match status" value="1"/>
</dbReference>
<dbReference type="Pfam" id="PF07690">
    <property type="entry name" value="MFS_1"/>
    <property type="match status" value="1"/>
</dbReference>
<evidence type="ECO:0000256" key="1">
    <source>
        <dbReference type="ARBA" id="ARBA00004651"/>
    </source>
</evidence>
<dbReference type="RefSeq" id="WP_092648995.1">
    <property type="nucleotide sequence ID" value="NZ_LT629792.1"/>
</dbReference>
<dbReference type="InterPro" id="IPR020846">
    <property type="entry name" value="MFS_dom"/>
</dbReference>
<evidence type="ECO:0000256" key="7">
    <source>
        <dbReference type="SAM" id="MobiDB-lite"/>
    </source>
</evidence>
<feature type="transmembrane region" description="Helical" evidence="8">
    <location>
        <begin position="415"/>
        <end position="435"/>
    </location>
</feature>